<proteinExistence type="predicted"/>
<dbReference type="OrthoDB" id="4551805at2"/>
<keyword evidence="2" id="KW-1185">Reference proteome</keyword>
<comment type="caution">
    <text evidence="1">The sequence shown here is derived from an EMBL/GenBank/DDBJ whole genome shotgun (WGS) entry which is preliminary data.</text>
</comment>
<dbReference type="EMBL" id="STGX01000016">
    <property type="protein sequence ID" value="THV26000.1"/>
    <property type="molecule type" value="Genomic_DNA"/>
</dbReference>
<dbReference type="RefSeq" id="WP_136531448.1">
    <property type="nucleotide sequence ID" value="NZ_STGX01000016.1"/>
</dbReference>
<dbReference type="AlphaFoldDB" id="A0A4S8P6V9"/>
<name>A0A4S8P6V9_9ACTN</name>
<reference evidence="1 2" key="1">
    <citation type="journal article" date="2018" name="Int. J. Syst. Evol. Microbiol.">
        <title>Glycomyces paridis sp. nov., isolated from the medicinal plant Paris polyphylla.</title>
        <authorList>
            <person name="Fang X.M."/>
            <person name="Bai J.L."/>
            <person name="Su J."/>
            <person name="Zhao L.L."/>
            <person name="Liu H.Y."/>
            <person name="Ma B.P."/>
            <person name="Zhang Y.Q."/>
            <person name="Yu L.Y."/>
        </authorList>
    </citation>
    <scope>NUCLEOTIDE SEQUENCE [LARGE SCALE GENOMIC DNA]</scope>
    <source>
        <strain evidence="1 2">CPCC 204357</strain>
    </source>
</reference>
<evidence type="ECO:0000313" key="2">
    <source>
        <dbReference type="Proteomes" id="UP000305792"/>
    </source>
</evidence>
<evidence type="ECO:0000313" key="1">
    <source>
        <dbReference type="EMBL" id="THV26000.1"/>
    </source>
</evidence>
<sequence>MPSRIPPEEREAIAEAIRSGRPRNEIAREYKRSAGTISNIAAEFGLTDAFDRSATENATKAKQADNRSMRAELSRRLLVKAGELLDQVDDPHIVFNFGGKDNTFEQRTLPRPPTGDIRNLIVSAATAIDKHIVIDRHDSGAGLDETVGLLDRIMTGLKEKHGDGGDAHPRAAD</sequence>
<accession>A0A4S8P6V9</accession>
<dbReference type="Proteomes" id="UP000305792">
    <property type="component" value="Unassembled WGS sequence"/>
</dbReference>
<gene>
    <name evidence="1" type="ORF">E9998_19900</name>
</gene>
<protein>
    <submittedName>
        <fullName evidence="1">Helix-turn-helix domain-containing protein</fullName>
    </submittedName>
</protein>
<organism evidence="1 2">
    <name type="scientific">Glycomyces paridis</name>
    <dbReference type="NCBI Taxonomy" id="2126555"/>
    <lineage>
        <taxon>Bacteria</taxon>
        <taxon>Bacillati</taxon>
        <taxon>Actinomycetota</taxon>
        <taxon>Actinomycetes</taxon>
        <taxon>Glycomycetales</taxon>
        <taxon>Glycomycetaceae</taxon>
        <taxon>Glycomyces</taxon>
    </lineage>
</organism>